<evidence type="ECO:0000313" key="8">
    <source>
        <dbReference type="Proteomes" id="UP001515500"/>
    </source>
</evidence>
<name>A0AB40BT76_DIOCR</name>
<organism evidence="8 9">
    <name type="scientific">Dioscorea cayennensis subsp. rotundata</name>
    <name type="common">White Guinea yam</name>
    <name type="synonym">Dioscorea rotundata</name>
    <dbReference type="NCBI Taxonomy" id="55577"/>
    <lineage>
        <taxon>Eukaryota</taxon>
        <taxon>Viridiplantae</taxon>
        <taxon>Streptophyta</taxon>
        <taxon>Embryophyta</taxon>
        <taxon>Tracheophyta</taxon>
        <taxon>Spermatophyta</taxon>
        <taxon>Magnoliopsida</taxon>
        <taxon>Liliopsida</taxon>
        <taxon>Dioscoreales</taxon>
        <taxon>Dioscoreaceae</taxon>
        <taxon>Dioscorea</taxon>
    </lineage>
</organism>
<reference evidence="9" key="1">
    <citation type="submission" date="2025-08" db="UniProtKB">
        <authorList>
            <consortium name="RefSeq"/>
        </authorList>
    </citation>
    <scope>IDENTIFICATION</scope>
</reference>
<dbReference type="GeneID" id="120267015"/>
<evidence type="ECO:0000256" key="3">
    <source>
        <dbReference type="ARBA" id="ARBA00008848"/>
    </source>
</evidence>
<comment type="subcellular location">
    <subcellularLocation>
        <location evidence="1">Cytoplasm</location>
        <location evidence="1">Cytoskeleton</location>
        <location evidence="1">Microtubule organizing center</location>
        <location evidence="1">Centrosome</location>
    </subcellularLocation>
    <subcellularLocation>
        <location evidence="2">Cytoplasm</location>
        <location evidence="2">Cytoskeleton</location>
        <location evidence="2">Spindle pole</location>
    </subcellularLocation>
</comment>
<dbReference type="InterPro" id="IPR016098">
    <property type="entry name" value="CAP/MinC_C"/>
</dbReference>
<evidence type="ECO:0000259" key="7">
    <source>
        <dbReference type="PROSITE" id="PS51329"/>
    </source>
</evidence>
<dbReference type="AlphaFoldDB" id="A0AB40BT76"/>
<dbReference type="Gene3D" id="2.160.20.70">
    <property type="match status" value="1"/>
</dbReference>
<evidence type="ECO:0000256" key="1">
    <source>
        <dbReference type="ARBA" id="ARBA00004300"/>
    </source>
</evidence>
<evidence type="ECO:0000256" key="5">
    <source>
        <dbReference type="ARBA" id="ARBA00022490"/>
    </source>
</evidence>
<dbReference type="Proteomes" id="UP001515500">
    <property type="component" value="Chromosome 8"/>
</dbReference>
<sequence length="561" mass="61591">MIGENLGPSSPSPAPASEFVLWPRREPFEHGLLPIPKLIFSDGTQTLGPLKEKLLQASPSGRITATELASALQIPPDYARLALDTLASVHPADLDPNAGVDVHDLLLFLYIQTYKRLVMRTHKDPAAVADVWPSMSAFDGYFSSMSPIQLARSNSRRFMPSQSDEEAYQLSYLQKHMGNILTLLAESVKGDGDESLVLTSERFDHLGFLIQFGEGITLSQAAPFYTNLEPDMPVVSVPVAAVHEWVLQQICLALENNADKAKGNDPSTELDVDTGDACVNQSMSESSSSPNGSFSLSYAAKSRCQTFIEGISKASVVKQSTDIKGHSVKVLNCQDSVIYILAPLQYAIVYGCCDATIVLGAIGKAVRVEHCERVHVISAAKRITVANCRECIFFLGVNQRPLFLGDNNKLRVAPYNTFYSHLEAHMAQVGVVATVNRWDKPLALGLVDSNDAVSNPAGVSDVKAESTTQLDPELFTSFLIPNWFAGESPQTTNQNPFPLPEMYSSSLGRKHSNLSDIKQALRDLKLDENKKQDLASVLHVHFRDWLYASGTIRQLYYLQCE</sequence>
<dbReference type="PANTHER" id="PTHR16052">
    <property type="entry name" value="TBCC DOMAIN-CONTAINING PROTEIN 1"/>
    <property type="match status" value="1"/>
</dbReference>
<protein>
    <recommendedName>
        <fullName evidence="4">TBCC domain-containing protein 1</fullName>
    </recommendedName>
</protein>
<gene>
    <name evidence="9" type="primary">LOC120267015</name>
</gene>
<evidence type="ECO:0000256" key="4">
    <source>
        <dbReference type="ARBA" id="ARBA00017559"/>
    </source>
</evidence>
<dbReference type="InterPro" id="IPR039589">
    <property type="entry name" value="TBCC1"/>
</dbReference>
<dbReference type="GO" id="GO:0000922">
    <property type="term" value="C:spindle pole"/>
    <property type="evidence" value="ECO:0007669"/>
    <property type="project" value="UniProtKB-SubCell"/>
</dbReference>
<dbReference type="PROSITE" id="PS51329">
    <property type="entry name" value="C_CAP_COFACTOR_C"/>
    <property type="match status" value="1"/>
</dbReference>
<evidence type="ECO:0000256" key="6">
    <source>
        <dbReference type="ARBA" id="ARBA00023212"/>
    </source>
</evidence>
<dbReference type="SMART" id="SM00673">
    <property type="entry name" value="CARP"/>
    <property type="match status" value="2"/>
</dbReference>
<evidence type="ECO:0000313" key="9">
    <source>
        <dbReference type="RefSeq" id="XP_039130627.1"/>
    </source>
</evidence>
<evidence type="ECO:0000256" key="2">
    <source>
        <dbReference type="ARBA" id="ARBA00004647"/>
    </source>
</evidence>
<dbReference type="InterPro" id="IPR017901">
    <property type="entry name" value="C-CAP_CF_C-like"/>
</dbReference>
<comment type="similarity">
    <text evidence="3">Belongs to the TBCC family.</text>
</comment>
<proteinExistence type="inferred from homology"/>
<accession>A0AB40BT76</accession>
<feature type="domain" description="C-CAP/cofactor C-like" evidence="7">
    <location>
        <begin position="290"/>
        <end position="431"/>
    </location>
</feature>
<dbReference type="InterPro" id="IPR012945">
    <property type="entry name" value="Tubulin-bd_cofactor_C_dom"/>
</dbReference>
<dbReference type="RefSeq" id="XP_039130627.1">
    <property type="nucleotide sequence ID" value="XM_039274693.1"/>
</dbReference>
<keyword evidence="5" id="KW-0963">Cytoplasm</keyword>
<keyword evidence="6" id="KW-0206">Cytoskeleton</keyword>
<dbReference type="Pfam" id="PF07986">
    <property type="entry name" value="TBCC"/>
    <property type="match status" value="1"/>
</dbReference>
<keyword evidence="8" id="KW-1185">Reference proteome</keyword>
<dbReference type="PANTHER" id="PTHR16052:SF0">
    <property type="entry name" value="TBCC DOMAIN-CONTAINING PROTEIN 1"/>
    <property type="match status" value="1"/>
</dbReference>
<dbReference type="InterPro" id="IPR006599">
    <property type="entry name" value="CARP_motif"/>
</dbReference>